<dbReference type="EMBL" id="BPVZ01000527">
    <property type="protein sequence ID" value="GKV51688.1"/>
    <property type="molecule type" value="Genomic_DNA"/>
</dbReference>
<sequence>MRNGPSRSVFGSESAFASSKEAESGFFKSNDSSVSEHAAQTQKRQEVSYATASCQSFEFEFYGLDSDRLVLSGRRGDELDYALGLLSFMPPLALGDSFPSLSVSPVFRVVVEGVLCILFNFTRNSFLAHLLNSASLEQQSKGSVKCQVLAPRMTRNQCGQVSLSLVVPYEEVLPKKDYSTSAGIGHYSFMWIENLCLLY</sequence>
<accession>A0AAV5MQG3</accession>
<protein>
    <submittedName>
        <fullName evidence="2">Uncharacterized protein</fullName>
    </submittedName>
</protein>
<evidence type="ECO:0000313" key="2">
    <source>
        <dbReference type="EMBL" id="GKV51688.1"/>
    </source>
</evidence>
<name>A0AAV5MQG3_9ROSI</name>
<proteinExistence type="predicted"/>
<keyword evidence="3" id="KW-1185">Reference proteome</keyword>
<dbReference type="AlphaFoldDB" id="A0AAV5MQG3"/>
<reference evidence="2 3" key="1">
    <citation type="journal article" date="2021" name="Commun. Biol.">
        <title>The genome of Shorea leprosula (Dipterocarpaceae) highlights the ecological relevance of drought in aseasonal tropical rainforests.</title>
        <authorList>
            <person name="Ng K.K.S."/>
            <person name="Kobayashi M.J."/>
            <person name="Fawcett J.A."/>
            <person name="Hatakeyama M."/>
            <person name="Paape T."/>
            <person name="Ng C.H."/>
            <person name="Ang C.C."/>
            <person name="Tnah L.H."/>
            <person name="Lee C.T."/>
            <person name="Nishiyama T."/>
            <person name="Sese J."/>
            <person name="O'Brien M.J."/>
            <person name="Copetti D."/>
            <person name="Mohd Noor M.I."/>
            <person name="Ong R.C."/>
            <person name="Putra M."/>
            <person name="Sireger I.Z."/>
            <person name="Indrioko S."/>
            <person name="Kosugi Y."/>
            <person name="Izuno A."/>
            <person name="Isagi Y."/>
            <person name="Lee S.L."/>
            <person name="Shimizu K.K."/>
        </authorList>
    </citation>
    <scope>NUCLEOTIDE SEQUENCE [LARGE SCALE GENOMIC DNA]</scope>
    <source>
        <strain evidence="2">214</strain>
    </source>
</reference>
<evidence type="ECO:0000256" key="1">
    <source>
        <dbReference type="SAM" id="MobiDB-lite"/>
    </source>
</evidence>
<gene>
    <name evidence="2" type="ORF">SLEP1_g58319</name>
</gene>
<comment type="caution">
    <text evidence="2">The sequence shown here is derived from an EMBL/GenBank/DDBJ whole genome shotgun (WGS) entry which is preliminary data.</text>
</comment>
<organism evidence="2 3">
    <name type="scientific">Rubroshorea leprosula</name>
    <dbReference type="NCBI Taxonomy" id="152421"/>
    <lineage>
        <taxon>Eukaryota</taxon>
        <taxon>Viridiplantae</taxon>
        <taxon>Streptophyta</taxon>
        <taxon>Embryophyta</taxon>
        <taxon>Tracheophyta</taxon>
        <taxon>Spermatophyta</taxon>
        <taxon>Magnoliopsida</taxon>
        <taxon>eudicotyledons</taxon>
        <taxon>Gunneridae</taxon>
        <taxon>Pentapetalae</taxon>
        <taxon>rosids</taxon>
        <taxon>malvids</taxon>
        <taxon>Malvales</taxon>
        <taxon>Dipterocarpaceae</taxon>
        <taxon>Rubroshorea</taxon>
    </lineage>
</organism>
<evidence type="ECO:0000313" key="3">
    <source>
        <dbReference type="Proteomes" id="UP001054252"/>
    </source>
</evidence>
<feature type="region of interest" description="Disordered" evidence="1">
    <location>
        <begin position="1"/>
        <end position="21"/>
    </location>
</feature>
<dbReference type="Proteomes" id="UP001054252">
    <property type="component" value="Unassembled WGS sequence"/>
</dbReference>
<feature type="compositionally biased region" description="Low complexity" evidence="1">
    <location>
        <begin position="10"/>
        <end position="21"/>
    </location>
</feature>